<dbReference type="Pfam" id="PF11738">
    <property type="entry name" value="DUF3298"/>
    <property type="match status" value="1"/>
</dbReference>
<dbReference type="PANTHER" id="PTHR37841">
    <property type="entry name" value="GLR2918 PROTEIN"/>
    <property type="match status" value="1"/>
</dbReference>
<gene>
    <name evidence="2" type="ORF">H9647_10075</name>
</gene>
<dbReference type="Pfam" id="PF14903">
    <property type="entry name" value="WG_beta_rep"/>
    <property type="match status" value="4"/>
</dbReference>
<dbReference type="Gene3D" id="3.30.565.40">
    <property type="entry name" value="Fervidobacterium nodosum Rt17-B1 like"/>
    <property type="match status" value="1"/>
</dbReference>
<comment type="caution">
    <text evidence="2">The sequence shown here is derived from an EMBL/GenBank/DDBJ whole genome shotgun (WGS) entry which is preliminary data.</text>
</comment>
<organism evidence="2 3">
    <name type="scientific">Paenibacillus gallinarum</name>
    <dbReference type="NCBI Taxonomy" id="2762232"/>
    <lineage>
        <taxon>Bacteria</taxon>
        <taxon>Bacillati</taxon>
        <taxon>Bacillota</taxon>
        <taxon>Bacilli</taxon>
        <taxon>Bacillales</taxon>
        <taxon>Paenibacillaceae</taxon>
        <taxon>Paenibacillus</taxon>
    </lineage>
</organism>
<evidence type="ECO:0000313" key="3">
    <source>
        <dbReference type="Proteomes" id="UP000608071"/>
    </source>
</evidence>
<evidence type="ECO:0000313" key="2">
    <source>
        <dbReference type="EMBL" id="MBD7968411.1"/>
    </source>
</evidence>
<dbReference type="PANTHER" id="PTHR37841:SF1">
    <property type="entry name" value="DUF3298 DOMAIN-CONTAINING PROTEIN"/>
    <property type="match status" value="1"/>
</dbReference>
<dbReference type="Gene3D" id="3.90.640.20">
    <property type="entry name" value="Heat-shock cognate protein, ATPase"/>
    <property type="match status" value="1"/>
</dbReference>
<evidence type="ECO:0000259" key="1">
    <source>
        <dbReference type="Pfam" id="PF11738"/>
    </source>
</evidence>
<dbReference type="EMBL" id="JACSQL010000003">
    <property type="protein sequence ID" value="MBD7968411.1"/>
    <property type="molecule type" value="Genomic_DNA"/>
</dbReference>
<dbReference type="InterPro" id="IPR037126">
    <property type="entry name" value="PdaC/RsiV-like_sf"/>
</dbReference>
<dbReference type="InterPro" id="IPR021729">
    <property type="entry name" value="DUF3298"/>
</dbReference>
<protein>
    <submittedName>
        <fullName evidence="2">WG repeat-containing protein</fullName>
    </submittedName>
</protein>
<dbReference type="RefSeq" id="WP_191799645.1">
    <property type="nucleotide sequence ID" value="NZ_JACSQL010000003.1"/>
</dbReference>
<feature type="domain" description="DUF3298" evidence="1">
    <location>
        <begin position="771"/>
        <end position="845"/>
    </location>
</feature>
<dbReference type="Proteomes" id="UP000608071">
    <property type="component" value="Unassembled WGS sequence"/>
</dbReference>
<keyword evidence="3" id="KW-1185">Reference proteome</keyword>
<dbReference type="InterPro" id="IPR032774">
    <property type="entry name" value="WG_beta_rep"/>
</dbReference>
<sequence>MSNHHEAQITQLVLSHLPSTATVINIEGPLPRQAIYIGDLTGDEIPEISVVYKVYEELYLMVLVFTDQEWKVAARLKGHGYGLTLMISGPILHNDRKSLLIGWQIGAVRSKLSIYKWEDGNFIDAAPEDLSYSSIEILNIPGISGGNQTSDIALWIHDTGEAYRVEILRFREGKFVPAWDVYPYYFVNVVRYYERKTEEHPNYPLYWYYLADAQYRAGMLPAALQSIHKNLLFQNPYPSRKEIQQLQSKIENIYKHMGGQITEEQIIEERIMEEQIMEPTATSTVNKRGISLFLVAEKTTDGTKWGYINEEGESVIPLQYSEARDFQKNGLAVVAQKRKYGLIQLSGGYLVEPMYTSISPYVEQRAIVSEDEYHFAMLNEEGKKVTEQTYPFISNSAGNRSVYSMETTSSAGSSVIQYGYLDSEGKEVIPAQYEEASDYHQQKAIVKIKDYEYALINEIGERLATYPYYYVGNYSDGLLVFKETASGTFGYMDERGTAIIPPSFTGATGFHQGQAIVNTSEDYKPGYGVIDKQGVYIIPAEYQDIRDLGEDRWAVGRTADSKHPLSLPFYAIADRSGTLLTDFSFSDVSEFIDGLASVNDHEQTYFIDRSGTPAPGYPHIEGSGTLTVKEDDVIQASIDQRLFYVNRAGDVIWEPNKMISLNGTYQVKEEKYKPNQNYLVYYPVIEGMPDVISEQRVNIRMKQLAEVKKIPLNKEKEETFTGDYDVIYYKKDLVVIELNGYHYTIGAAHGLPTKIHALIHLVTGRIFMLRDFFKAGADYVKELSKRIRKIITDDPAYSYVFSESYQGIKPNQPFYVSDNALHLYFAPYEIGPYAAGFPTFTIPFDEIKGLIYKEGEFWKSFQI</sequence>
<accession>A0ABR8SY28</accession>
<name>A0ABR8SY28_9BACL</name>
<reference evidence="2 3" key="1">
    <citation type="submission" date="2020-08" db="EMBL/GenBank/DDBJ databases">
        <title>A Genomic Blueprint of the Chicken Gut Microbiome.</title>
        <authorList>
            <person name="Gilroy R."/>
            <person name="Ravi A."/>
            <person name="Getino M."/>
            <person name="Pursley I."/>
            <person name="Horton D.L."/>
            <person name="Alikhan N.-F."/>
            <person name="Baker D."/>
            <person name="Gharbi K."/>
            <person name="Hall N."/>
            <person name="Watson M."/>
            <person name="Adriaenssens E.M."/>
            <person name="Foster-Nyarko E."/>
            <person name="Jarju S."/>
            <person name="Secka A."/>
            <person name="Antonio M."/>
            <person name="Oren A."/>
            <person name="Chaudhuri R."/>
            <person name="La Ragione R.M."/>
            <person name="Hildebrand F."/>
            <person name="Pallen M.J."/>
        </authorList>
    </citation>
    <scope>NUCLEOTIDE SEQUENCE [LARGE SCALE GENOMIC DNA]</scope>
    <source>
        <strain evidence="2 3">Sa2BVA9</strain>
    </source>
</reference>
<proteinExistence type="predicted"/>